<dbReference type="Proteomes" id="UP000480929">
    <property type="component" value="Unassembled WGS sequence"/>
</dbReference>
<dbReference type="InterPro" id="IPR004501">
    <property type="entry name" value="PTS_EIIC_3"/>
</dbReference>
<feature type="transmembrane region" description="Helical" evidence="9">
    <location>
        <begin position="118"/>
        <end position="139"/>
    </location>
</feature>
<protein>
    <recommendedName>
        <fullName evidence="8">Permease IIC component</fullName>
    </recommendedName>
</protein>
<dbReference type="InterPro" id="IPR051088">
    <property type="entry name" value="PTS_Sugar-EIIC/EIIB"/>
</dbReference>
<dbReference type="RefSeq" id="WP_154238325.1">
    <property type="nucleotide sequence ID" value="NZ_AP031450.1"/>
</dbReference>
<evidence type="ECO:0000313" key="14">
    <source>
        <dbReference type="Proteomes" id="UP000480929"/>
    </source>
</evidence>
<dbReference type="EMBL" id="WKPJ01000006">
    <property type="protein sequence ID" value="MSA88902.1"/>
    <property type="molecule type" value="Genomic_DNA"/>
</dbReference>
<proteinExistence type="predicted"/>
<dbReference type="GO" id="GO:1902815">
    <property type="term" value="P:N,N'-diacetylchitobiose import"/>
    <property type="evidence" value="ECO:0007669"/>
    <property type="project" value="TreeGrafter"/>
</dbReference>
<dbReference type="AlphaFoldDB" id="A0A6N7S5E8"/>
<accession>A0A6N7S5E8</accession>
<evidence type="ECO:0000256" key="9">
    <source>
        <dbReference type="SAM" id="Phobius"/>
    </source>
</evidence>
<reference evidence="13 14" key="1">
    <citation type="journal article" date="2019" name="Nat. Med.">
        <title>A library of human gut bacterial isolates paired with longitudinal multiomics data enables mechanistic microbiome research.</title>
        <authorList>
            <person name="Poyet M."/>
            <person name="Groussin M."/>
            <person name="Gibbons S.M."/>
            <person name="Avila-Pacheco J."/>
            <person name="Jiang X."/>
            <person name="Kearney S.M."/>
            <person name="Perrotta A.R."/>
            <person name="Berdy B."/>
            <person name="Zhao S."/>
            <person name="Lieberman T.D."/>
            <person name="Swanson P.K."/>
            <person name="Smith M."/>
            <person name="Roesemann S."/>
            <person name="Alexander J.E."/>
            <person name="Rich S.A."/>
            <person name="Livny J."/>
            <person name="Vlamakis H."/>
            <person name="Clish C."/>
            <person name="Bullock K."/>
            <person name="Deik A."/>
            <person name="Scott J."/>
            <person name="Pierce K.A."/>
            <person name="Xavier R.J."/>
            <person name="Alm E.J."/>
        </authorList>
    </citation>
    <scope>NUCLEOTIDE SEQUENCE [LARGE SCALE GENOMIC DNA]</scope>
    <source>
        <strain evidence="11 13">BIOML-A4</strain>
        <strain evidence="12 14">BIOML-A5</strain>
    </source>
</reference>
<feature type="transmembrane region" description="Helical" evidence="9">
    <location>
        <begin position="231"/>
        <end position="253"/>
    </location>
</feature>
<evidence type="ECO:0000256" key="2">
    <source>
        <dbReference type="ARBA" id="ARBA00022448"/>
    </source>
</evidence>
<comment type="function">
    <text evidence="8">The phosphoenolpyruvate-dependent sugar phosphotransferase system (PTS), a major carbohydrate active -transport system, catalyzes the phosphorylation of incoming sugar substrates concomitant with their translocation across the cell membrane.</text>
</comment>
<evidence type="ECO:0000256" key="3">
    <source>
        <dbReference type="ARBA" id="ARBA00022475"/>
    </source>
</evidence>
<dbReference type="InterPro" id="IPR004796">
    <property type="entry name" value="PTS_IIC_cello"/>
</dbReference>
<feature type="transmembrane region" description="Helical" evidence="9">
    <location>
        <begin position="289"/>
        <end position="310"/>
    </location>
</feature>
<dbReference type="OrthoDB" id="1641940at2"/>
<keyword evidence="14" id="KW-1185">Reference proteome</keyword>
<dbReference type="GO" id="GO:0005886">
    <property type="term" value="C:plasma membrane"/>
    <property type="evidence" value="ECO:0007669"/>
    <property type="project" value="UniProtKB-SubCell"/>
</dbReference>
<evidence type="ECO:0000256" key="7">
    <source>
        <dbReference type="ARBA" id="ARBA00023136"/>
    </source>
</evidence>
<feature type="transmembrane region" description="Helical" evidence="9">
    <location>
        <begin position="189"/>
        <end position="211"/>
    </location>
</feature>
<dbReference type="Proteomes" id="UP000433575">
    <property type="component" value="Unassembled WGS sequence"/>
</dbReference>
<keyword evidence="7 8" id="KW-0472">Membrane</keyword>
<evidence type="ECO:0000256" key="4">
    <source>
        <dbReference type="ARBA" id="ARBA00022597"/>
    </source>
</evidence>
<feature type="transmembrane region" description="Helical" evidence="9">
    <location>
        <begin position="145"/>
        <end position="163"/>
    </location>
</feature>
<dbReference type="Pfam" id="PF02378">
    <property type="entry name" value="PTS_EIIC"/>
    <property type="match status" value="1"/>
</dbReference>
<organism evidence="11 13">
    <name type="scientific">Holdemania massiliensis</name>
    <dbReference type="NCBI Taxonomy" id="1468449"/>
    <lineage>
        <taxon>Bacteria</taxon>
        <taxon>Bacillati</taxon>
        <taxon>Bacillota</taxon>
        <taxon>Erysipelotrichia</taxon>
        <taxon>Erysipelotrichales</taxon>
        <taxon>Erysipelotrichaceae</taxon>
        <taxon>Holdemania</taxon>
    </lineage>
</organism>
<evidence type="ECO:0000256" key="1">
    <source>
        <dbReference type="ARBA" id="ARBA00004651"/>
    </source>
</evidence>
<sequence length="433" mass="46953">MQKIMGFLEKPLGKFSAFIQNNNYTSAIVRGITISIPVTIVGGLATLITAAPDPAILGEGNFFYGVLVLWQSLAQGSLGTFAALVNNVTMNMLSVYCLLAITYNLAESYKLDKMTSCMTSAVLFFMIGCSFEGGISMGFLGGRGLFFAMFVACLSVFITQFLFKKNIKITLPDSVPPNVSAPFEQLIPLVINVIVFYLLNVLCLKATGVIIPDFILNVFKPLLSASDTLPAMLIYVFLLNALWVIGVNGGNIVNSVMSSVLLMNLAENAAAHAAGEEMAHIFCYSPNNAIMNIGGSGAALALVIAALIVAKSDHLKAITRLGGAGTIFNISEPIVYGYPIVLNSYLFIPFIFVPMINTTIFYFLMSTNIIGKMFINVPWVLPSPIQLALATLDWKAAAVWILLIALDVILYLPFVKMYDKQLLKEQGQLEAKN</sequence>
<evidence type="ECO:0000259" key="10">
    <source>
        <dbReference type="PROSITE" id="PS51105"/>
    </source>
</evidence>
<keyword evidence="6 9" id="KW-1133">Transmembrane helix</keyword>
<dbReference type="GO" id="GO:0008982">
    <property type="term" value="F:protein-N(PI)-phosphohistidine-sugar phosphotransferase activity"/>
    <property type="evidence" value="ECO:0007669"/>
    <property type="project" value="UniProtKB-UniRule"/>
</dbReference>
<dbReference type="PROSITE" id="PS51105">
    <property type="entry name" value="PTS_EIIC_TYPE_3"/>
    <property type="match status" value="1"/>
</dbReference>
<dbReference type="PIRSF" id="PIRSF006351">
    <property type="entry name" value="PTS_EIIC-Cellobiose"/>
    <property type="match status" value="1"/>
</dbReference>
<feature type="domain" description="PTS EIIC type-3" evidence="10">
    <location>
        <begin position="8"/>
        <end position="414"/>
    </location>
</feature>
<evidence type="ECO:0000256" key="8">
    <source>
        <dbReference type="PIRNR" id="PIRNR006351"/>
    </source>
</evidence>
<keyword evidence="4 8" id="KW-0762">Sugar transport</keyword>
<dbReference type="NCBIfam" id="TIGR00410">
    <property type="entry name" value="lacE"/>
    <property type="match status" value="1"/>
</dbReference>
<name>A0A6N7S5E8_9FIRM</name>
<gene>
    <name evidence="12" type="ORF">GKD88_04875</name>
    <name evidence="11" type="ORF">GKE08_06145</name>
</gene>
<evidence type="ECO:0000313" key="11">
    <source>
        <dbReference type="EMBL" id="MSA88902.1"/>
    </source>
</evidence>
<evidence type="ECO:0000313" key="12">
    <source>
        <dbReference type="EMBL" id="MSC32449.1"/>
    </source>
</evidence>
<comment type="caution">
    <text evidence="11">The sequence shown here is derived from an EMBL/GenBank/DDBJ whole genome shotgun (WGS) entry which is preliminary data.</text>
</comment>
<keyword evidence="5 9" id="KW-0812">Transmembrane</keyword>
<dbReference type="PANTHER" id="PTHR33989">
    <property type="match status" value="1"/>
</dbReference>
<evidence type="ECO:0000256" key="6">
    <source>
        <dbReference type="ARBA" id="ARBA00022989"/>
    </source>
</evidence>
<dbReference type="GO" id="GO:0009401">
    <property type="term" value="P:phosphoenolpyruvate-dependent sugar phosphotransferase system"/>
    <property type="evidence" value="ECO:0007669"/>
    <property type="project" value="InterPro"/>
</dbReference>
<evidence type="ECO:0000313" key="13">
    <source>
        <dbReference type="Proteomes" id="UP000433575"/>
    </source>
</evidence>
<feature type="transmembrane region" description="Helical" evidence="9">
    <location>
        <begin position="62"/>
        <end position="82"/>
    </location>
</feature>
<feature type="transmembrane region" description="Helical" evidence="9">
    <location>
        <begin position="397"/>
        <end position="415"/>
    </location>
</feature>
<keyword evidence="2 8" id="KW-0813">Transport</keyword>
<feature type="transmembrane region" description="Helical" evidence="9">
    <location>
        <begin position="27"/>
        <end position="50"/>
    </location>
</feature>
<dbReference type="InterPro" id="IPR003352">
    <property type="entry name" value="PTS_EIIC"/>
</dbReference>
<dbReference type="PANTHER" id="PTHR33989:SF4">
    <property type="entry name" value="PTS SYSTEM N,N'-DIACETYLCHITOBIOSE-SPECIFIC EIIC COMPONENT"/>
    <property type="match status" value="1"/>
</dbReference>
<comment type="subcellular location">
    <subcellularLocation>
        <location evidence="1">Cell membrane</location>
        <topology evidence="1">Multi-pass membrane protein</topology>
    </subcellularLocation>
</comment>
<evidence type="ECO:0000256" key="5">
    <source>
        <dbReference type="ARBA" id="ARBA00022692"/>
    </source>
</evidence>
<keyword evidence="3 8" id="KW-1003">Cell membrane</keyword>
<dbReference type="EMBL" id="WKPI01000005">
    <property type="protein sequence ID" value="MSC32449.1"/>
    <property type="molecule type" value="Genomic_DNA"/>
</dbReference>